<dbReference type="AlphaFoldDB" id="A0A1G8SZC2"/>
<name>A0A1G8SZC2_9BACL</name>
<evidence type="ECO:0000256" key="3">
    <source>
        <dbReference type="SAM" id="Phobius"/>
    </source>
</evidence>
<keyword evidence="3" id="KW-0472">Membrane</keyword>
<gene>
    <name evidence="4" type="ORF">SAMN05216192_115102</name>
</gene>
<dbReference type="EMBL" id="FNDX01000015">
    <property type="protein sequence ID" value="SDJ34536.1"/>
    <property type="molecule type" value="Genomic_DNA"/>
</dbReference>
<evidence type="ECO:0000313" key="4">
    <source>
        <dbReference type="EMBL" id="SDJ34536.1"/>
    </source>
</evidence>
<organism evidence="4 5">
    <name type="scientific">Paenibacillus typhae</name>
    <dbReference type="NCBI Taxonomy" id="1174501"/>
    <lineage>
        <taxon>Bacteria</taxon>
        <taxon>Bacillati</taxon>
        <taxon>Bacillota</taxon>
        <taxon>Bacilli</taxon>
        <taxon>Bacillales</taxon>
        <taxon>Paenibacillaceae</taxon>
        <taxon>Paenibacillus</taxon>
    </lineage>
</organism>
<keyword evidence="3" id="KW-1133">Transmembrane helix</keyword>
<feature type="transmembrane region" description="Helical" evidence="3">
    <location>
        <begin position="21"/>
        <end position="40"/>
    </location>
</feature>
<sequence>MGVLGKEQDRERSVRNEAREMFMRKLSYLIILAGVLIMLYPKASEWYNDRQQAKLLEEAEQAYSELAPTAGPDLQKPYAEVTQLLAEESGQEEVQPSAEPAEEIAVGGKITGIIEIDRIDLKLPVLEGATKANMKHAAAHMKETAPLGEVGNAAIAAHRSRTAGRLFNRLNEVKIGDTIKIKTSAEEYQYEVYDISIVEPTDVSVLNGNGKDKILTLITCDPLVNPTHRLIIHAKLS</sequence>
<evidence type="ECO:0000256" key="1">
    <source>
        <dbReference type="ARBA" id="ARBA00022801"/>
    </source>
</evidence>
<evidence type="ECO:0000256" key="2">
    <source>
        <dbReference type="PIRSR" id="PIRSR605754-1"/>
    </source>
</evidence>
<dbReference type="SUPFAM" id="SSF63817">
    <property type="entry name" value="Sortase"/>
    <property type="match status" value="1"/>
</dbReference>
<keyword evidence="5" id="KW-1185">Reference proteome</keyword>
<dbReference type="CDD" id="cd06166">
    <property type="entry name" value="Sortase_D_2"/>
    <property type="match status" value="1"/>
</dbReference>
<keyword evidence="1" id="KW-0378">Hydrolase</keyword>
<dbReference type="GO" id="GO:0016787">
    <property type="term" value="F:hydrolase activity"/>
    <property type="evidence" value="ECO:0007669"/>
    <property type="project" value="UniProtKB-KW"/>
</dbReference>
<dbReference type="Proteomes" id="UP000199050">
    <property type="component" value="Unassembled WGS sequence"/>
</dbReference>
<keyword evidence="3" id="KW-0812">Transmembrane</keyword>
<feature type="active site" description="Acyl-thioester intermediate" evidence="2">
    <location>
        <position position="220"/>
    </location>
</feature>
<dbReference type="InterPro" id="IPR005754">
    <property type="entry name" value="Sortase"/>
</dbReference>
<dbReference type="InterPro" id="IPR042000">
    <property type="entry name" value="Sortase_D_2"/>
</dbReference>
<dbReference type="NCBIfam" id="TIGR01076">
    <property type="entry name" value="sortase_fam"/>
    <property type="match status" value="1"/>
</dbReference>
<dbReference type="Gene3D" id="2.40.260.10">
    <property type="entry name" value="Sortase"/>
    <property type="match status" value="1"/>
</dbReference>
<accession>A0A1G8SZC2</accession>
<feature type="active site" description="Proton donor/acceptor" evidence="2">
    <location>
        <position position="158"/>
    </location>
</feature>
<protein>
    <submittedName>
        <fullName evidence="4">Sortase A</fullName>
    </submittedName>
</protein>
<proteinExistence type="predicted"/>
<dbReference type="Pfam" id="PF04203">
    <property type="entry name" value="Sortase"/>
    <property type="match status" value="1"/>
</dbReference>
<dbReference type="InterPro" id="IPR023365">
    <property type="entry name" value="Sortase_dom-sf"/>
</dbReference>
<dbReference type="STRING" id="1174501.SAMN05216192_115102"/>
<reference evidence="5" key="1">
    <citation type="submission" date="2016-10" db="EMBL/GenBank/DDBJ databases">
        <authorList>
            <person name="Varghese N."/>
            <person name="Submissions S."/>
        </authorList>
    </citation>
    <scope>NUCLEOTIDE SEQUENCE [LARGE SCALE GENOMIC DNA]</scope>
    <source>
        <strain evidence="5">CGMCC 1.11012</strain>
    </source>
</reference>
<evidence type="ECO:0000313" key="5">
    <source>
        <dbReference type="Proteomes" id="UP000199050"/>
    </source>
</evidence>